<reference evidence="4" key="3">
    <citation type="submission" date="2025-09" db="UniProtKB">
        <authorList>
            <consortium name="Ensembl"/>
        </authorList>
    </citation>
    <scope>IDENTIFICATION</scope>
</reference>
<feature type="domain" description="Ig-like" evidence="3">
    <location>
        <begin position="667"/>
        <end position="749"/>
    </location>
</feature>
<feature type="chain" id="PRO_5043388745" description="Ig-like domain-containing protein" evidence="2">
    <location>
        <begin position="27"/>
        <end position="1023"/>
    </location>
</feature>
<feature type="domain" description="Ig-like" evidence="3">
    <location>
        <begin position="840"/>
        <end position="925"/>
    </location>
</feature>
<dbReference type="Gene3D" id="2.60.40.10">
    <property type="entry name" value="Immunoglobulins"/>
    <property type="match status" value="10"/>
</dbReference>
<sequence>MRQPHPAMERYKLFLTVSVLSCLGHGWEVQVPKSVKAVEGSCVKISCHTSSHNEVKWYKYKGMGYPVVYSRSTADILQEFRGRTSVPGSPSQGDCSLQLNNVRQEDNGISLYPWIYPETSNNEYKYIEINVVNPEIHISVSSPQTDGNLFSATCTVRHSCPSSPPPVQWVGLSSVSNSLISTTFSEGLWTSVTRAQFRANRLYHSSAVSCRATLNSKFIYSTAVGLNVFYAPTDVKVGGADAGVVEGATISLTCTSKSKPEPTDYEWLVTQKGSTTTRRASRTFSLGSVKRDTSVSCTARNSVGRGQSESVLLNVRYAPTDVKVGGADAGVVEGATISLTCTSKSNPEPTDYEWLVTQNGSTTTHRASRTFPLGSVKRDTSVSCTARNSVGRGQSNSVQLNVRYAPTDVKVGGADAGVVEGATISLTCTSKSNPEPTDYEWLVTQKGSTTTHRASRTFPLGSVKRDTSVSCTARNSVGRGQSNPVLLNVHYAPTDVKVGGADEGVVEGATISLTCTSNSNPEPTDYEWLVTQKGSTTTRRAPRTFPLGSVKRDTSVSCTARNSVGRGQSESVLLNVHYVPTDVKVDGADEGVVEGATISLTCTSKSKPEPTDYEWLVTQKGSTTTHRASRTFPLGSVKRDTSVSCTARNSVGRGQSNPVLLNVRYAPTDVKVGGADEGVVEGATISLTCTSKSNPVPTDYEWLVTQKGSTTTHRAPRTFPLGSVKRDTSVSCTACNSVGRGQSESVLLNVHYTPTDVKVGGADEGVVEGATISLTCTSKSNPEPTDYEWLVTQKGSTTTRRAPRTFPLGSVKRDTSVSCTARNSVGRGQSESVLLNVRFPPTILMNSACFTSAGGVRCVCRAEAEPKASIFWTVDGSSAVLPHFNTTSKYAGRLVVSELRGPLASNVSCKASNIAGTDAYQMLIQQSVLEGSSGLITAAVVSVVCIILGITVVAFFLRKRRQRPADSAFRSRTESSGKNIDQFKTNDLNLNDNIYMNNADGEDIYANTMETNQVDWNDIYQNY</sequence>
<organism evidence="4 5">
    <name type="scientific">Pygocentrus nattereri</name>
    <name type="common">Red-bellied piranha</name>
    <dbReference type="NCBI Taxonomy" id="42514"/>
    <lineage>
        <taxon>Eukaryota</taxon>
        <taxon>Metazoa</taxon>
        <taxon>Chordata</taxon>
        <taxon>Craniata</taxon>
        <taxon>Vertebrata</taxon>
        <taxon>Euteleostomi</taxon>
        <taxon>Actinopterygii</taxon>
        <taxon>Neopterygii</taxon>
        <taxon>Teleostei</taxon>
        <taxon>Ostariophysi</taxon>
        <taxon>Characiformes</taxon>
        <taxon>Characoidei</taxon>
        <taxon>Pygocentrus</taxon>
    </lineage>
</organism>
<name>A0A3B4D4W4_PYGNA</name>
<dbReference type="InterPro" id="IPR013783">
    <property type="entry name" value="Ig-like_fold"/>
</dbReference>
<evidence type="ECO:0000313" key="4">
    <source>
        <dbReference type="Ensembl" id="ENSPNAP00000018156.2"/>
    </source>
</evidence>
<dbReference type="STRING" id="42514.ENSPNAP00000018156"/>
<feature type="signal peptide" evidence="2">
    <location>
        <begin position="1"/>
        <end position="26"/>
    </location>
</feature>
<feature type="domain" description="Ig-like" evidence="3">
    <location>
        <begin position="319"/>
        <end position="401"/>
    </location>
</feature>
<dbReference type="Proteomes" id="UP001501920">
    <property type="component" value="Chromosome 24"/>
</dbReference>
<dbReference type="PROSITE" id="PS50835">
    <property type="entry name" value="IG_LIKE"/>
    <property type="match status" value="8"/>
</dbReference>
<feature type="domain" description="Ig-like" evidence="3">
    <location>
        <begin position="754"/>
        <end position="836"/>
    </location>
</feature>
<proteinExistence type="predicted"/>
<dbReference type="Pfam" id="PF07686">
    <property type="entry name" value="V-set"/>
    <property type="match status" value="1"/>
</dbReference>
<reference evidence="4 5" key="1">
    <citation type="submission" date="2020-10" db="EMBL/GenBank/DDBJ databases">
        <title>Pygocentrus nattereri (red-bellied piranha) genome, fPygNat1, primary haplotype.</title>
        <authorList>
            <person name="Myers G."/>
            <person name="Meyer A."/>
            <person name="Karagic N."/>
            <person name="Pippel M."/>
            <person name="Winkler S."/>
            <person name="Tracey A."/>
            <person name="Wood J."/>
            <person name="Formenti G."/>
            <person name="Howe K."/>
            <person name="Fedrigo O."/>
            <person name="Jarvis E.D."/>
        </authorList>
    </citation>
    <scope>NUCLEOTIDE SEQUENCE [LARGE SCALE GENOMIC DNA]</scope>
</reference>
<keyword evidence="1" id="KW-1133">Transmembrane helix</keyword>
<dbReference type="PANTHER" id="PTHR46484">
    <property type="entry name" value="SI:CH211-171H4.5-RELATED"/>
    <property type="match status" value="1"/>
</dbReference>
<dbReference type="InterPro" id="IPR003598">
    <property type="entry name" value="Ig_sub2"/>
</dbReference>
<feature type="domain" description="Ig-like" evidence="3">
    <location>
        <begin position="493"/>
        <end position="575"/>
    </location>
</feature>
<evidence type="ECO:0000256" key="1">
    <source>
        <dbReference type="SAM" id="Phobius"/>
    </source>
</evidence>
<evidence type="ECO:0000256" key="2">
    <source>
        <dbReference type="SAM" id="SignalP"/>
    </source>
</evidence>
<feature type="domain" description="Ig-like" evidence="3">
    <location>
        <begin position="406"/>
        <end position="488"/>
    </location>
</feature>
<dbReference type="InterPro" id="IPR007110">
    <property type="entry name" value="Ig-like_dom"/>
</dbReference>
<evidence type="ECO:0000259" key="3">
    <source>
        <dbReference type="PROSITE" id="PS50835"/>
    </source>
</evidence>
<keyword evidence="1" id="KW-0472">Membrane</keyword>
<keyword evidence="5" id="KW-1185">Reference proteome</keyword>
<feature type="domain" description="Ig-like" evidence="3">
    <location>
        <begin position="232"/>
        <end position="314"/>
    </location>
</feature>
<evidence type="ECO:0000313" key="5">
    <source>
        <dbReference type="Proteomes" id="UP001501920"/>
    </source>
</evidence>
<dbReference type="SMART" id="SM00408">
    <property type="entry name" value="IGc2"/>
    <property type="match status" value="7"/>
</dbReference>
<gene>
    <name evidence="4" type="primary">PTPRB</name>
</gene>
<dbReference type="AlphaFoldDB" id="A0A3B4D4W4"/>
<keyword evidence="1" id="KW-0812">Transmembrane</keyword>
<feature type="domain" description="Ig-like" evidence="3">
    <location>
        <begin position="580"/>
        <end position="662"/>
    </location>
</feature>
<dbReference type="SUPFAM" id="SSF48726">
    <property type="entry name" value="Immunoglobulin"/>
    <property type="match status" value="10"/>
</dbReference>
<protein>
    <recommendedName>
        <fullName evidence="3">Ig-like domain-containing protein</fullName>
    </recommendedName>
</protein>
<dbReference type="SMART" id="SM00409">
    <property type="entry name" value="IG"/>
    <property type="match status" value="8"/>
</dbReference>
<dbReference type="InterPro" id="IPR003599">
    <property type="entry name" value="Ig_sub"/>
</dbReference>
<dbReference type="PANTHER" id="PTHR46484:SF1">
    <property type="entry name" value="SCHWANN CELL MYELIN PROTEIN-RELATED"/>
    <property type="match status" value="1"/>
</dbReference>
<dbReference type="InterPro" id="IPR036179">
    <property type="entry name" value="Ig-like_dom_sf"/>
</dbReference>
<feature type="transmembrane region" description="Helical" evidence="1">
    <location>
        <begin position="935"/>
        <end position="957"/>
    </location>
</feature>
<dbReference type="GeneTree" id="ENSGT01150000286924"/>
<keyword evidence="2" id="KW-0732">Signal</keyword>
<accession>A0A3B4D4W4</accession>
<dbReference type="InterPro" id="IPR013106">
    <property type="entry name" value="Ig_V-set"/>
</dbReference>
<dbReference type="Ensembl" id="ENSPNAT00000027241.2">
    <property type="protein sequence ID" value="ENSPNAP00000018156.2"/>
    <property type="gene ID" value="ENSPNAG00000024506.2"/>
</dbReference>
<reference evidence="4" key="2">
    <citation type="submission" date="2025-08" db="UniProtKB">
        <authorList>
            <consortium name="Ensembl"/>
        </authorList>
    </citation>
    <scope>IDENTIFICATION</scope>
</reference>